<gene>
    <name evidence="2" type="ORF">BE21_54970</name>
</gene>
<evidence type="ECO:0000313" key="2">
    <source>
        <dbReference type="EMBL" id="KYG02465.1"/>
    </source>
</evidence>
<comment type="caution">
    <text evidence="2">The sequence shown here is derived from an EMBL/GenBank/DDBJ whole genome shotgun (WGS) entry which is preliminary data.</text>
</comment>
<accession>A0A150TCR1</accession>
<sequence length="78" mass="8755">MAERVRELMEALPPDKQAEVLDFVEFLRARSAPVVESEAVRKARLRSERAGALRDAFTIAPDFDAPLPEDILRDFEGG</sequence>
<dbReference type="Pfam" id="PF10047">
    <property type="entry name" value="DUF2281"/>
    <property type="match status" value="1"/>
</dbReference>
<dbReference type="InterPro" id="IPR018739">
    <property type="entry name" value="DUF2281"/>
</dbReference>
<dbReference type="AlphaFoldDB" id="A0A150TCR1"/>
<evidence type="ECO:0000259" key="1">
    <source>
        <dbReference type="Pfam" id="PF10047"/>
    </source>
</evidence>
<evidence type="ECO:0000313" key="3">
    <source>
        <dbReference type="Proteomes" id="UP000075502"/>
    </source>
</evidence>
<dbReference type="EMBL" id="JEME01003074">
    <property type="protein sequence ID" value="KYG02465.1"/>
    <property type="molecule type" value="Genomic_DNA"/>
</dbReference>
<reference evidence="2 3" key="1">
    <citation type="submission" date="2014-02" db="EMBL/GenBank/DDBJ databases">
        <title>The small core and large imbalanced accessory genome model reveals a collaborative survival strategy of Sorangium cellulosum strains in nature.</title>
        <authorList>
            <person name="Han K."/>
            <person name="Peng R."/>
            <person name="Blom J."/>
            <person name="Li Y.-Z."/>
        </authorList>
    </citation>
    <scope>NUCLEOTIDE SEQUENCE [LARGE SCALE GENOMIC DNA]</scope>
    <source>
        <strain evidence="2 3">So0007-03</strain>
    </source>
</reference>
<protein>
    <recommendedName>
        <fullName evidence="1">DUF2281 domain-containing protein</fullName>
    </recommendedName>
</protein>
<feature type="domain" description="DUF2281" evidence="1">
    <location>
        <begin position="7"/>
        <end position="67"/>
    </location>
</feature>
<name>A0A150TCR1_SORCE</name>
<organism evidence="2 3">
    <name type="scientific">Sorangium cellulosum</name>
    <name type="common">Polyangium cellulosum</name>
    <dbReference type="NCBI Taxonomy" id="56"/>
    <lineage>
        <taxon>Bacteria</taxon>
        <taxon>Pseudomonadati</taxon>
        <taxon>Myxococcota</taxon>
        <taxon>Polyangia</taxon>
        <taxon>Polyangiales</taxon>
        <taxon>Polyangiaceae</taxon>
        <taxon>Sorangium</taxon>
    </lineage>
</organism>
<proteinExistence type="predicted"/>
<dbReference type="Proteomes" id="UP000075502">
    <property type="component" value="Unassembled WGS sequence"/>
</dbReference>